<organism evidence="4 5">
    <name type="scientific">Rhodopirellula halodulae</name>
    <dbReference type="NCBI Taxonomy" id="2894198"/>
    <lineage>
        <taxon>Bacteria</taxon>
        <taxon>Pseudomonadati</taxon>
        <taxon>Planctomycetota</taxon>
        <taxon>Planctomycetia</taxon>
        <taxon>Pirellulales</taxon>
        <taxon>Pirellulaceae</taxon>
        <taxon>Rhodopirellula</taxon>
    </lineage>
</organism>
<dbReference type="CDD" id="cd06259">
    <property type="entry name" value="YdcF-like"/>
    <property type="match status" value="1"/>
</dbReference>
<protein>
    <submittedName>
        <fullName evidence="4">YdcF family protein</fullName>
    </submittedName>
</protein>
<evidence type="ECO:0000313" key="5">
    <source>
        <dbReference type="Proteomes" id="UP001430306"/>
    </source>
</evidence>
<feature type="region of interest" description="Disordered" evidence="1">
    <location>
        <begin position="29"/>
        <end position="49"/>
    </location>
</feature>
<dbReference type="Proteomes" id="UP001430306">
    <property type="component" value="Unassembled WGS sequence"/>
</dbReference>
<dbReference type="Gene3D" id="3.40.50.620">
    <property type="entry name" value="HUPs"/>
    <property type="match status" value="1"/>
</dbReference>
<dbReference type="PANTHER" id="PTHR30336">
    <property type="entry name" value="INNER MEMBRANE PROTEIN, PROBABLE PERMEASE"/>
    <property type="match status" value="1"/>
</dbReference>
<dbReference type="InterPro" id="IPR014729">
    <property type="entry name" value="Rossmann-like_a/b/a_fold"/>
</dbReference>
<accession>A0ABS8NBD0</accession>
<feature type="domain" description="DUF218" evidence="3">
    <location>
        <begin position="93"/>
        <end position="199"/>
    </location>
</feature>
<keyword evidence="2" id="KW-0472">Membrane</keyword>
<comment type="caution">
    <text evidence="4">The sequence shown here is derived from an EMBL/GenBank/DDBJ whole genome shotgun (WGS) entry which is preliminary data.</text>
</comment>
<dbReference type="RefSeq" id="WP_230270591.1">
    <property type="nucleotide sequence ID" value="NZ_JAJKFW010000003.1"/>
</dbReference>
<keyword evidence="5" id="KW-1185">Reference proteome</keyword>
<proteinExistence type="predicted"/>
<keyword evidence="2" id="KW-0812">Transmembrane</keyword>
<evidence type="ECO:0000256" key="2">
    <source>
        <dbReference type="SAM" id="Phobius"/>
    </source>
</evidence>
<gene>
    <name evidence="4" type="ORF">LOC71_01175</name>
</gene>
<name>A0ABS8NBD0_9BACT</name>
<sequence>MRAILNRSYRNSRKFRTWLRIRSKTTPFLAEQRKPHGDSPEGSRPAATNQNPEVVSKRFLIIGFTVFLGAVLAFIHWGNWPKKVDDEIPSHFDMLVVLGGGFHQGRATLAIEAVEEFLPSDVCVTGDGGRIVNQLRDLSLDGVRIHHEENAISTYENAVFTKPIIEANDARTIVLVTHAYHSARAKRTFQFVMGPAYSVKVVVADESLVSADTEAAMMRRERYAAIYYAIRYGVPLW</sequence>
<dbReference type="PANTHER" id="PTHR30336:SF20">
    <property type="entry name" value="DUF218 DOMAIN-CONTAINING PROTEIN"/>
    <property type="match status" value="1"/>
</dbReference>
<evidence type="ECO:0000313" key="4">
    <source>
        <dbReference type="EMBL" id="MCC9640868.1"/>
    </source>
</evidence>
<evidence type="ECO:0000256" key="1">
    <source>
        <dbReference type="SAM" id="MobiDB-lite"/>
    </source>
</evidence>
<dbReference type="Pfam" id="PF02698">
    <property type="entry name" value="DUF218"/>
    <property type="match status" value="1"/>
</dbReference>
<evidence type="ECO:0000259" key="3">
    <source>
        <dbReference type="Pfam" id="PF02698"/>
    </source>
</evidence>
<feature type="transmembrane region" description="Helical" evidence="2">
    <location>
        <begin position="59"/>
        <end position="80"/>
    </location>
</feature>
<dbReference type="InterPro" id="IPR051599">
    <property type="entry name" value="Cell_Envelope_Assoc"/>
</dbReference>
<keyword evidence="2" id="KW-1133">Transmembrane helix</keyword>
<reference evidence="4" key="1">
    <citation type="submission" date="2021-11" db="EMBL/GenBank/DDBJ databases">
        <title>Genome sequence.</title>
        <authorList>
            <person name="Sun Q."/>
        </authorList>
    </citation>
    <scope>NUCLEOTIDE SEQUENCE</scope>
    <source>
        <strain evidence="4">JC740</strain>
    </source>
</reference>
<dbReference type="EMBL" id="JAJKFW010000003">
    <property type="protein sequence ID" value="MCC9640868.1"/>
    <property type="molecule type" value="Genomic_DNA"/>
</dbReference>
<dbReference type="InterPro" id="IPR003848">
    <property type="entry name" value="DUF218"/>
</dbReference>
<feature type="compositionally biased region" description="Basic and acidic residues" evidence="1">
    <location>
        <begin position="31"/>
        <end position="41"/>
    </location>
</feature>